<evidence type="ECO:0000313" key="2">
    <source>
        <dbReference type="Proteomes" id="UP000030675"/>
    </source>
</evidence>
<dbReference type="AlphaFoldDB" id="V5F5D4"/>
<gene>
    <name evidence="1" type="ORF">PLEI_0249</name>
</gene>
<proteinExistence type="predicted"/>
<reference evidence="2" key="1">
    <citation type="submission" date="2012-12" db="EMBL/GenBank/DDBJ databases">
        <title>Genome Sequence of Photobacterium leiognathi lrivu.4.1.</title>
        <authorList>
            <person name="Urbanczyk H."/>
            <person name="Ogura Y."/>
            <person name="Hayashi T."/>
            <person name="Dunlap P.V."/>
        </authorList>
    </citation>
    <scope>NUCLEOTIDE SEQUENCE [LARGE SCALE GENOMIC DNA]</scope>
    <source>
        <strain evidence="2">lrivu.4.1</strain>
    </source>
</reference>
<dbReference type="RefSeq" id="WP_023931171.1">
    <property type="nucleotide sequence ID" value="NZ_DF196808.1"/>
</dbReference>
<protein>
    <submittedName>
        <fullName evidence="1">Uncharacterized protein</fullName>
    </submittedName>
</protein>
<organism evidence="1 2">
    <name type="scientific">Photobacterium leiognathi lrivu.4.1</name>
    <dbReference type="NCBI Taxonomy" id="1248232"/>
    <lineage>
        <taxon>Bacteria</taxon>
        <taxon>Pseudomonadati</taxon>
        <taxon>Pseudomonadota</taxon>
        <taxon>Gammaproteobacteria</taxon>
        <taxon>Vibrionales</taxon>
        <taxon>Vibrionaceae</taxon>
        <taxon>Photobacterium</taxon>
    </lineage>
</organism>
<dbReference type="EMBL" id="DF196808">
    <property type="protein sequence ID" value="GAD28606.1"/>
    <property type="molecule type" value="Genomic_DNA"/>
</dbReference>
<evidence type="ECO:0000313" key="1">
    <source>
        <dbReference type="EMBL" id="GAD28606.1"/>
    </source>
</evidence>
<name>V5F5D4_PHOLE</name>
<sequence>MAELYLCNGCGRVKDRVDNCTYCGEEICESCCGSEHYICKECEEQ</sequence>
<dbReference type="Proteomes" id="UP000030675">
    <property type="component" value="Unassembled WGS sequence"/>
</dbReference>
<accession>V5F5D4</accession>
<dbReference type="HOGENOM" id="CLU_3203274_0_0_6"/>